<comment type="caution">
    <text evidence="3">The sequence shown here is derived from an EMBL/GenBank/DDBJ whole genome shotgun (WGS) entry which is preliminary data.</text>
</comment>
<dbReference type="PROSITE" id="PS51257">
    <property type="entry name" value="PROKAR_LIPOPROTEIN"/>
    <property type="match status" value="1"/>
</dbReference>
<dbReference type="RefSeq" id="WP_094403515.1">
    <property type="nucleotide sequence ID" value="NZ_NMVL01000025.1"/>
</dbReference>
<dbReference type="GO" id="GO:0015833">
    <property type="term" value="P:peptide transport"/>
    <property type="evidence" value="ECO:0007669"/>
    <property type="project" value="TreeGrafter"/>
</dbReference>
<dbReference type="Gene3D" id="3.40.190.10">
    <property type="entry name" value="Periplasmic binding protein-like II"/>
    <property type="match status" value="1"/>
</dbReference>
<proteinExistence type="predicted"/>
<dbReference type="PIRSF" id="PIRSF002741">
    <property type="entry name" value="MppA"/>
    <property type="match status" value="1"/>
</dbReference>
<dbReference type="EMBL" id="NMVO01000013">
    <property type="protein sequence ID" value="OYO13705.1"/>
    <property type="molecule type" value="Genomic_DNA"/>
</dbReference>
<dbReference type="GO" id="GO:1904680">
    <property type="term" value="F:peptide transmembrane transporter activity"/>
    <property type="evidence" value="ECO:0007669"/>
    <property type="project" value="TreeGrafter"/>
</dbReference>
<evidence type="ECO:0000256" key="1">
    <source>
        <dbReference type="SAM" id="SignalP"/>
    </source>
</evidence>
<reference evidence="3 4" key="1">
    <citation type="submission" date="2017-07" db="EMBL/GenBank/DDBJ databases">
        <title>Draft whole genome sequences of clinical Proprionibacteriaceae strains.</title>
        <authorList>
            <person name="Bernier A.-M."/>
            <person name="Bernard K."/>
            <person name="Domingo M.-C."/>
        </authorList>
    </citation>
    <scope>NUCLEOTIDE SEQUENCE [LARGE SCALE GENOMIC DNA]</scope>
    <source>
        <strain evidence="3 4">NML 030167</strain>
    </source>
</reference>
<keyword evidence="1" id="KW-0732">Signal</keyword>
<dbReference type="InterPro" id="IPR039424">
    <property type="entry name" value="SBP_5"/>
</dbReference>
<evidence type="ECO:0000259" key="2">
    <source>
        <dbReference type="Pfam" id="PF00496"/>
    </source>
</evidence>
<feature type="domain" description="Solute-binding protein family 5" evidence="2">
    <location>
        <begin position="82"/>
        <end position="458"/>
    </location>
</feature>
<evidence type="ECO:0000313" key="4">
    <source>
        <dbReference type="Proteomes" id="UP000215896"/>
    </source>
</evidence>
<gene>
    <name evidence="3" type="ORF">CGZ94_11905</name>
</gene>
<dbReference type="PANTHER" id="PTHR30290:SF83">
    <property type="entry name" value="ABC TRANSPORTER SUBSTRATE-BINDING PROTEIN"/>
    <property type="match status" value="1"/>
</dbReference>
<dbReference type="InterPro" id="IPR000914">
    <property type="entry name" value="SBP_5_dom"/>
</dbReference>
<feature type="chain" id="PRO_5039340593" evidence="1">
    <location>
        <begin position="23"/>
        <end position="536"/>
    </location>
</feature>
<dbReference type="Pfam" id="PF00496">
    <property type="entry name" value="SBP_bac_5"/>
    <property type="match status" value="1"/>
</dbReference>
<dbReference type="SUPFAM" id="SSF53850">
    <property type="entry name" value="Periplasmic binding protein-like II"/>
    <property type="match status" value="1"/>
</dbReference>
<organism evidence="3 4">
    <name type="scientific">Enemella evansiae</name>
    <dbReference type="NCBI Taxonomy" id="2016499"/>
    <lineage>
        <taxon>Bacteria</taxon>
        <taxon>Bacillati</taxon>
        <taxon>Actinomycetota</taxon>
        <taxon>Actinomycetes</taxon>
        <taxon>Propionibacteriales</taxon>
        <taxon>Propionibacteriaceae</taxon>
        <taxon>Enemella</taxon>
    </lineage>
</organism>
<accession>A0A255GCX3</accession>
<dbReference type="GO" id="GO:0042597">
    <property type="term" value="C:periplasmic space"/>
    <property type="evidence" value="ECO:0007669"/>
    <property type="project" value="UniProtKB-ARBA"/>
</dbReference>
<dbReference type="PANTHER" id="PTHR30290">
    <property type="entry name" value="PERIPLASMIC BINDING COMPONENT OF ABC TRANSPORTER"/>
    <property type="match status" value="1"/>
</dbReference>
<dbReference type="AlphaFoldDB" id="A0A255GCX3"/>
<dbReference type="OrthoDB" id="9046151at2"/>
<sequence>MRGRSRLMVAAASASIVALAFSACGGGGNSGSTSNNTGGEISMRGCTPQNPLIPAATNEVCGGNVLDAVTAKLVRYNADTAKPENDLAESIETTDNQTFTVKLKPDMKFSDGTPVLAKNFVDAWNFSANSKQGYVSGYFMEPIEGYADVAPEEGDPKSDKMSGLNVVDDRTFTIKTTSPVSNLPQRLGYTAFAALPDSFFKDPEAYGKMPVGSGPYKVTQNNEQAIVLEKNADYKGIDPGKVDKINYKIYNDANAAYNDVVANNLDFTDIIPPDQLVGDAWKATLNGRNGQKESGVIQSLAFSPNDEQLKDVRKRQALSMSLNRDLVTKQIFNGSRVPATGWVSPVVDGAKPGQCGEACTYDEAKAKQLWQEAGGYNGPMTLAVNGDGGHKQWADAACNNWRTVLGIDCRVQITPDFKTLRNQIKAGELKGLFRSGWQMDYPSIENFLTPIYKTGASSNDFKYSNPEFDAKLVQADAAKSSDEANKLYQEAEAMLAKDLPTVPKWYSTTPYGYSTKVDNVKVTPFGTLDVSSITLK</sequence>
<name>A0A255GCX3_9ACTN</name>
<dbReference type="GO" id="GO:0043190">
    <property type="term" value="C:ATP-binding cassette (ABC) transporter complex"/>
    <property type="evidence" value="ECO:0007669"/>
    <property type="project" value="InterPro"/>
</dbReference>
<protein>
    <submittedName>
        <fullName evidence="3">Peptide ABC transporter substrate-binding protein</fullName>
    </submittedName>
</protein>
<evidence type="ECO:0000313" key="3">
    <source>
        <dbReference type="EMBL" id="OYO13705.1"/>
    </source>
</evidence>
<dbReference type="Gene3D" id="3.10.105.10">
    <property type="entry name" value="Dipeptide-binding Protein, Domain 3"/>
    <property type="match status" value="1"/>
</dbReference>
<dbReference type="Gene3D" id="3.90.76.10">
    <property type="entry name" value="Dipeptide-binding Protein, Domain 1"/>
    <property type="match status" value="1"/>
</dbReference>
<keyword evidence="4" id="KW-1185">Reference proteome</keyword>
<feature type="signal peptide" evidence="1">
    <location>
        <begin position="1"/>
        <end position="22"/>
    </location>
</feature>
<dbReference type="InterPro" id="IPR030678">
    <property type="entry name" value="Peptide/Ni-bd"/>
</dbReference>
<dbReference type="CDD" id="cd00995">
    <property type="entry name" value="PBP2_NikA_DppA_OppA_like"/>
    <property type="match status" value="1"/>
</dbReference>
<dbReference type="Proteomes" id="UP000215896">
    <property type="component" value="Unassembled WGS sequence"/>
</dbReference>